<dbReference type="Proteomes" id="UP000281343">
    <property type="component" value="Unassembled WGS sequence"/>
</dbReference>
<dbReference type="SUPFAM" id="SSF48179">
    <property type="entry name" value="6-phosphogluconate dehydrogenase C-terminal domain-like"/>
    <property type="match status" value="1"/>
</dbReference>
<keyword evidence="1" id="KW-0560">Oxidoreductase</keyword>
<dbReference type="PANTHER" id="PTHR43580">
    <property type="entry name" value="OXIDOREDUCTASE GLYR1-RELATED"/>
    <property type="match status" value="1"/>
</dbReference>
<organism evidence="6 7">
    <name type="scientific">Rhodophyticola porphyridii</name>
    <dbReference type="NCBI Taxonomy" id="1852017"/>
    <lineage>
        <taxon>Bacteria</taxon>
        <taxon>Pseudomonadati</taxon>
        <taxon>Pseudomonadota</taxon>
        <taxon>Alphaproteobacteria</taxon>
        <taxon>Rhodobacterales</taxon>
        <taxon>Roseobacteraceae</taxon>
        <taxon>Rhodophyticola</taxon>
    </lineage>
</organism>
<dbReference type="GO" id="GO:0050661">
    <property type="term" value="F:NADP binding"/>
    <property type="evidence" value="ECO:0007669"/>
    <property type="project" value="InterPro"/>
</dbReference>
<dbReference type="InterPro" id="IPR029154">
    <property type="entry name" value="HIBADH-like_NADP-bd"/>
</dbReference>
<dbReference type="PANTHER" id="PTHR43580:SF2">
    <property type="entry name" value="CYTOKINE-LIKE NUCLEAR FACTOR N-PAC"/>
    <property type="match status" value="1"/>
</dbReference>
<dbReference type="InterPro" id="IPR013328">
    <property type="entry name" value="6PGD_dom2"/>
</dbReference>
<dbReference type="SUPFAM" id="SSF51735">
    <property type="entry name" value="NAD(P)-binding Rossmann-fold domains"/>
    <property type="match status" value="1"/>
</dbReference>
<keyword evidence="2" id="KW-0520">NAD</keyword>
<sequence>MGDHNMDKIGVIGLGRMGSAMAEALSGAGRAVTGWTRSGITPDRAAGLGIALAEDLNALAASSDILVLSLFDDAAVDAVIGQLLLADLNGKLIVDTSTVSPIVLQSRAEEIAAAGGRALDAPISGGPEMVRARTAGFFMGGADEDAARFRPVAEVIAARVFHVGPLGAGMAMKTINNAMLQGYFASLAEMTKLAKRAGLTLERTMDILAGGPAACDMFKARLPKILGQDSEVGFSIAGVRKDADVFLRVARDMGVATPVLEVARDVVDRGIDAGLADADVAALITRAYQDG</sequence>
<dbReference type="InterPro" id="IPR006115">
    <property type="entry name" value="6PGDH_NADP-bd"/>
</dbReference>
<dbReference type="Gene3D" id="1.10.1040.10">
    <property type="entry name" value="N-(1-d-carboxylethyl)-l-norvaline Dehydrogenase, domain 2"/>
    <property type="match status" value="1"/>
</dbReference>
<name>A0A3L9Y5S5_9RHOB</name>
<dbReference type="OrthoDB" id="9812907at2"/>
<proteinExistence type="predicted"/>
<evidence type="ECO:0000313" key="6">
    <source>
        <dbReference type="EMBL" id="RMA44094.1"/>
    </source>
</evidence>
<dbReference type="InterPro" id="IPR036291">
    <property type="entry name" value="NAD(P)-bd_dom_sf"/>
</dbReference>
<dbReference type="InterPro" id="IPR015815">
    <property type="entry name" value="HIBADH-related"/>
</dbReference>
<accession>A0A3L9Y5S5</accession>
<comment type="caution">
    <text evidence="6">The sequence shown here is derived from an EMBL/GenBank/DDBJ whole genome shotgun (WGS) entry which is preliminary data.</text>
</comment>
<dbReference type="PIRSF" id="PIRSF000103">
    <property type="entry name" value="HIBADH"/>
    <property type="match status" value="1"/>
</dbReference>
<evidence type="ECO:0000256" key="2">
    <source>
        <dbReference type="ARBA" id="ARBA00023027"/>
    </source>
</evidence>
<evidence type="ECO:0000259" key="5">
    <source>
        <dbReference type="Pfam" id="PF14833"/>
    </source>
</evidence>
<gene>
    <name evidence="6" type="ORF">D9R08_04100</name>
</gene>
<dbReference type="Pfam" id="PF03446">
    <property type="entry name" value="NAD_binding_2"/>
    <property type="match status" value="1"/>
</dbReference>
<dbReference type="GO" id="GO:0051287">
    <property type="term" value="F:NAD binding"/>
    <property type="evidence" value="ECO:0007669"/>
    <property type="project" value="InterPro"/>
</dbReference>
<dbReference type="EMBL" id="RCNT01000001">
    <property type="protein sequence ID" value="RMA44094.1"/>
    <property type="molecule type" value="Genomic_DNA"/>
</dbReference>
<protein>
    <submittedName>
        <fullName evidence="6">NAD(P)-dependent oxidoreductase</fullName>
    </submittedName>
</protein>
<dbReference type="GO" id="GO:0016491">
    <property type="term" value="F:oxidoreductase activity"/>
    <property type="evidence" value="ECO:0007669"/>
    <property type="project" value="UniProtKB-KW"/>
</dbReference>
<dbReference type="RefSeq" id="WP_121896683.1">
    <property type="nucleotide sequence ID" value="NZ_RCNT01000001.1"/>
</dbReference>
<dbReference type="InterPro" id="IPR051265">
    <property type="entry name" value="HIBADH-related_NP60_sf"/>
</dbReference>
<evidence type="ECO:0000259" key="4">
    <source>
        <dbReference type="Pfam" id="PF03446"/>
    </source>
</evidence>
<evidence type="ECO:0000256" key="1">
    <source>
        <dbReference type="ARBA" id="ARBA00023002"/>
    </source>
</evidence>
<feature type="domain" description="3-hydroxyisobutyrate dehydrogenase-like NAD-binding" evidence="5">
    <location>
        <begin position="167"/>
        <end position="284"/>
    </location>
</feature>
<reference evidence="6 7" key="1">
    <citation type="submission" date="2018-10" db="EMBL/GenBank/DDBJ databases">
        <authorList>
            <person name="Jung H.S."/>
            <person name="Jeon C.O."/>
        </authorList>
    </citation>
    <scope>NUCLEOTIDE SEQUENCE [LARGE SCALE GENOMIC DNA]</scope>
    <source>
        <strain evidence="6 7">MA-7-27</strain>
    </source>
</reference>
<feature type="domain" description="6-phosphogluconate dehydrogenase NADP-binding" evidence="4">
    <location>
        <begin position="8"/>
        <end position="164"/>
    </location>
</feature>
<dbReference type="Pfam" id="PF14833">
    <property type="entry name" value="NAD_binding_11"/>
    <property type="match status" value="1"/>
</dbReference>
<dbReference type="AlphaFoldDB" id="A0A3L9Y5S5"/>
<evidence type="ECO:0000313" key="7">
    <source>
        <dbReference type="Proteomes" id="UP000281343"/>
    </source>
</evidence>
<evidence type="ECO:0000256" key="3">
    <source>
        <dbReference type="PIRSR" id="PIRSR000103-1"/>
    </source>
</evidence>
<dbReference type="Gene3D" id="3.40.50.720">
    <property type="entry name" value="NAD(P)-binding Rossmann-like Domain"/>
    <property type="match status" value="1"/>
</dbReference>
<feature type="active site" evidence="3">
    <location>
        <position position="173"/>
    </location>
</feature>
<dbReference type="InterPro" id="IPR008927">
    <property type="entry name" value="6-PGluconate_DH-like_C_sf"/>
</dbReference>
<keyword evidence="7" id="KW-1185">Reference proteome</keyword>